<evidence type="ECO:0000313" key="1">
    <source>
        <dbReference type="EMBL" id="KAK4301503.1"/>
    </source>
</evidence>
<dbReference type="AlphaFoldDB" id="A0AAE1TWQ1"/>
<protein>
    <submittedName>
        <fullName evidence="1">Uncharacterized protein</fullName>
    </submittedName>
</protein>
<organism evidence="1 2">
    <name type="scientific">Petrolisthes manimaculis</name>
    <dbReference type="NCBI Taxonomy" id="1843537"/>
    <lineage>
        <taxon>Eukaryota</taxon>
        <taxon>Metazoa</taxon>
        <taxon>Ecdysozoa</taxon>
        <taxon>Arthropoda</taxon>
        <taxon>Crustacea</taxon>
        <taxon>Multicrustacea</taxon>
        <taxon>Malacostraca</taxon>
        <taxon>Eumalacostraca</taxon>
        <taxon>Eucarida</taxon>
        <taxon>Decapoda</taxon>
        <taxon>Pleocyemata</taxon>
        <taxon>Anomura</taxon>
        <taxon>Galatheoidea</taxon>
        <taxon>Porcellanidae</taxon>
        <taxon>Petrolisthes</taxon>
    </lineage>
</organism>
<sequence>MEPRRPDEVSYAATDAVVGAHLLLALSTQLWEAQSATYSCYSLYSALPQPPLLPLLLPLPLWHSHLATLLHHTCLPYIDRSFKNSTKQTCNEWETD</sequence>
<accession>A0AAE1TWQ1</accession>
<gene>
    <name evidence="1" type="ORF">Pmani_026281</name>
</gene>
<proteinExistence type="predicted"/>
<evidence type="ECO:0000313" key="2">
    <source>
        <dbReference type="Proteomes" id="UP001292094"/>
    </source>
</evidence>
<comment type="caution">
    <text evidence="1">The sequence shown here is derived from an EMBL/GenBank/DDBJ whole genome shotgun (WGS) entry which is preliminary data.</text>
</comment>
<dbReference type="Proteomes" id="UP001292094">
    <property type="component" value="Unassembled WGS sequence"/>
</dbReference>
<reference evidence="1" key="1">
    <citation type="submission" date="2023-11" db="EMBL/GenBank/DDBJ databases">
        <title>Genome assemblies of two species of porcelain crab, Petrolisthes cinctipes and Petrolisthes manimaculis (Anomura: Porcellanidae).</title>
        <authorList>
            <person name="Angst P."/>
        </authorList>
    </citation>
    <scope>NUCLEOTIDE SEQUENCE</scope>
    <source>
        <strain evidence="1">PB745_02</strain>
        <tissue evidence="1">Gill</tissue>
    </source>
</reference>
<name>A0AAE1TWQ1_9EUCA</name>
<dbReference type="EMBL" id="JAWZYT010002861">
    <property type="protein sequence ID" value="KAK4301503.1"/>
    <property type="molecule type" value="Genomic_DNA"/>
</dbReference>
<keyword evidence="2" id="KW-1185">Reference proteome</keyword>